<sequence length="289" mass="32237">MLRNTGESKQQWCYLSFRLHFQEDLLIHGDSVYDIIDKQDHRGIQAELCGGGSGAGGPGVGCGGPPMDKDQRLFLCRMNVSRNARRQMRFGDQKLPDIKRRLALMFLTRKVPILKPSFRHTFSDFLVGISKLSLYLEVKILKDFFCFSGEFHLGYPRCELQGASWYHLLHWESMREAQSKHRLITQSEQERSCILLVRLQRRTGDWLWVHCVLQAKDGGTSGGSGGGAGGTGNGTDANCAGGGGQPVIVCTNQVLRRLAGYQANERLLLCRLTHGFTIITPCKANYSTG</sequence>
<dbReference type="PANTHER" id="PTHR23043:SF39">
    <property type="entry name" value="DYSFUSION, ISOFORM D"/>
    <property type="match status" value="1"/>
</dbReference>
<gene>
    <name evidence="5" type="ORF">J437_LFUL001983</name>
</gene>
<comment type="caution">
    <text evidence="5">The sequence shown here is derived from an EMBL/GenBank/DDBJ whole genome shotgun (WGS) entry which is preliminary data.</text>
</comment>
<dbReference type="Proteomes" id="UP000792457">
    <property type="component" value="Unassembled WGS sequence"/>
</dbReference>
<dbReference type="EMBL" id="KZ308179">
    <property type="protein sequence ID" value="KAG8223903.1"/>
    <property type="molecule type" value="Genomic_DNA"/>
</dbReference>
<reference evidence="5" key="1">
    <citation type="submission" date="2013-04" db="EMBL/GenBank/DDBJ databases">
        <authorList>
            <person name="Qu J."/>
            <person name="Murali S.C."/>
            <person name="Bandaranaike D."/>
            <person name="Bellair M."/>
            <person name="Blankenburg K."/>
            <person name="Chao H."/>
            <person name="Dinh H."/>
            <person name="Doddapaneni H."/>
            <person name="Downs B."/>
            <person name="Dugan-Rocha S."/>
            <person name="Elkadiri S."/>
            <person name="Gnanaolivu R.D."/>
            <person name="Hernandez B."/>
            <person name="Javaid M."/>
            <person name="Jayaseelan J.C."/>
            <person name="Lee S."/>
            <person name="Li M."/>
            <person name="Ming W."/>
            <person name="Munidasa M."/>
            <person name="Muniz J."/>
            <person name="Nguyen L."/>
            <person name="Ongeri F."/>
            <person name="Osuji N."/>
            <person name="Pu L.-L."/>
            <person name="Puazo M."/>
            <person name="Qu C."/>
            <person name="Quiroz J."/>
            <person name="Raj R."/>
            <person name="Weissenberger G."/>
            <person name="Xin Y."/>
            <person name="Zou X."/>
            <person name="Han Y."/>
            <person name="Richards S."/>
            <person name="Worley K."/>
            <person name="Muzny D."/>
            <person name="Gibbs R."/>
        </authorList>
    </citation>
    <scope>NUCLEOTIDE SEQUENCE</scope>
    <source>
        <strain evidence="5">Sampled in the wild</strain>
    </source>
</reference>
<dbReference type="SUPFAM" id="SSF55785">
    <property type="entry name" value="PYP-like sensor domain (PAS domain)"/>
    <property type="match status" value="1"/>
</dbReference>
<protein>
    <submittedName>
        <fullName evidence="5">Uncharacterized protein</fullName>
    </submittedName>
</protein>
<evidence type="ECO:0000256" key="1">
    <source>
        <dbReference type="ARBA" id="ARBA00004123"/>
    </source>
</evidence>
<reference evidence="5" key="2">
    <citation type="submission" date="2017-10" db="EMBL/GenBank/DDBJ databases">
        <title>Ladona fulva Genome sequencing and assembly.</title>
        <authorList>
            <person name="Murali S."/>
            <person name="Richards S."/>
            <person name="Bandaranaike D."/>
            <person name="Bellair M."/>
            <person name="Blankenburg K."/>
            <person name="Chao H."/>
            <person name="Dinh H."/>
            <person name="Doddapaneni H."/>
            <person name="Dugan-Rocha S."/>
            <person name="Elkadiri S."/>
            <person name="Gnanaolivu R."/>
            <person name="Hernandez B."/>
            <person name="Skinner E."/>
            <person name="Javaid M."/>
            <person name="Lee S."/>
            <person name="Li M."/>
            <person name="Ming W."/>
            <person name="Munidasa M."/>
            <person name="Muniz J."/>
            <person name="Nguyen L."/>
            <person name="Hughes D."/>
            <person name="Osuji N."/>
            <person name="Pu L.-L."/>
            <person name="Puazo M."/>
            <person name="Qu C."/>
            <person name="Quiroz J."/>
            <person name="Raj R."/>
            <person name="Weissenberger G."/>
            <person name="Xin Y."/>
            <person name="Zou X."/>
            <person name="Han Y."/>
            <person name="Worley K."/>
            <person name="Muzny D."/>
            <person name="Gibbs R."/>
        </authorList>
    </citation>
    <scope>NUCLEOTIDE SEQUENCE</scope>
    <source>
        <strain evidence="5">Sampled in the wild</strain>
    </source>
</reference>
<keyword evidence="6" id="KW-1185">Reference proteome</keyword>
<dbReference type="AlphaFoldDB" id="A0A8K0K0W7"/>
<dbReference type="PANTHER" id="PTHR23043">
    <property type="entry name" value="HYPOXIA-INDUCIBLE FACTOR 1 ALPHA"/>
    <property type="match status" value="1"/>
</dbReference>
<dbReference type="GO" id="GO:0005634">
    <property type="term" value="C:nucleus"/>
    <property type="evidence" value="ECO:0007669"/>
    <property type="project" value="UniProtKB-SubCell"/>
</dbReference>
<dbReference type="Pfam" id="PF14598">
    <property type="entry name" value="PAS_11"/>
    <property type="match status" value="1"/>
</dbReference>
<dbReference type="GO" id="GO:0000981">
    <property type="term" value="F:DNA-binding transcription factor activity, RNA polymerase II-specific"/>
    <property type="evidence" value="ECO:0007669"/>
    <property type="project" value="TreeGrafter"/>
</dbReference>
<organism evidence="5 6">
    <name type="scientific">Ladona fulva</name>
    <name type="common">Scarce chaser dragonfly</name>
    <name type="synonym">Libellula fulva</name>
    <dbReference type="NCBI Taxonomy" id="123851"/>
    <lineage>
        <taxon>Eukaryota</taxon>
        <taxon>Metazoa</taxon>
        <taxon>Ecdysozoa</taxon>
        <taxon>Arthropoda</taxon>
        <taxon>Hexapoda</taxon>
        <taxon>Insecta</taxon>
        <taxon>Pterygota</taxon>
        <taxon>Palaeoptera</taxon>
        <taxon>Odonata</taxon>
        <taxon>Epiprocta</taxon>
        <taxon>Anisoptera</taxon>
        <taxon>Libelluloidea</taxon>
        <taxon>Libellulidae</taxon>
        <taxon>Ladona</taxon>
    </lineage>
</organism>
<dbReference type="CDD" id="cd00130">
    <property type="entry name" value="PAS"/>
    <property type="match status" value="1"/>
</dbReference>
<name>A0A8K0K0W7_LADFU</name>
<dbReference type="OrthoDB" id="9978016at2759"/>
<evidence type="ECO:0000256" key="2">
    <source>
        <dbReference type="ARBA" id="ARBA00023015"/>
    </source>
</evidence>
<evidence type="ECO:0000313" key="6">
    <source>
        <dbReference type="Proteomes" id="UP000792457"/>
    </source>
</evidence>
<keyword evidence="3" id="KW-0804">Transcription</keyword>
<dbReference type="Gene3D" id="3.30.450.20">
    <property type="entry name" value="PAS domain"/>
    <property type="match status" value="1"/>
</dbReference>
<keyword evidence="4" id="KW-0539">Nucleus</keyword>
<keyword evidence="2" id="KW-0805">Transcription regulation</keyword>
<evidence type="ECO:0000256" key="4">
    <source>
        <dbReference type="ARBA" id="ARBA00023242"/>
    </source>
</evidence>
<evidence type="ECO:0000313" key="5">
    <source>
        <dbReference type="EMBL" id="KAG8223903.1"/>
    </source>
</evidence>
<dbReference type="GO" id="GO:0010557">
    <property type="term" value="P:positive regulation of macromolecule biosynthetic process"/>
    <property type="evidence" value="ECO:0007669"/>
    <property type="project" value="UniProtKB-ARBA"/>
</dbReference>
<comment type="subcellular location">
    <subcellularLocation>
        <location evidence="1">Nucleus</location>
    </subcellularLocation>
</comment>
<proteinExistence type="predicted"/>
<dbReference type="GO" id="GO:0000977">
    <property type="term" value="F:RNA polymerase II transcription regulatory region sequence-specific DNA binding"/>
    <property type="evidence" value="ECO:0007669"/>
    <property type="project" value="TreeGrafter"/>
</dbReference>
<dbReference type="InterPro" id="IPR035965">
    <property type="entry name" value="PAS-like_dom_sf"/>
</dbReference>
<evidence type="ECO:0000256" key="3">
    <source>
        <dbReference type="ARBA" id="ARBA00023163"/>
    </source>
</evidence>
<accession>A0A8K0K0W7</accession>
<dbReference type="InterPro" id="IPR000014">
    <property type="entry name" value="PAS"/>
</dbReference>